<dbReference type="EMBL" id="JAMZEJ010000002">
    <property type="protein sequence ID" value="MCQ8239694.1"/>
    <property type="molecule type" value="Genomic_DNA"/>
</dbReference>
<keyword evidence="2" id="KW-1185">Reference proteome</keyword>
<evidence type="ECO:0000313" key="2">
    <source>
        <dbReference type="Proteomes" id="UP001524547"/>
    </source>
</evidence>
<dbReference type="RefSeq" id="WP_422918445.1">
    <property type="nucleotide sequence ID" value="NZ_JAMZEJ010000002.1"/>
</dbReference>
<sequence>MDDARYNEALDELDHLMNDPDVPLEPTRVWDLLAEVSHHDIHHAH</sequence>
<dbReference type="Proteomes" id="UP001524547">
    <property type="component" value="Unassembled WGS sequence"/>
</dbReference>
<evidence type="ECO:0000313" key="1">
    <source>
        <dbReference type="EMBL" id="MCQ8239694.1"/>
    </source>
</evidence>
<gene>
    <name evidence="1" type="ORF">NFI88_02420</name>
</gene>
<organism evidence="1 2">
    <name type="scientific">Rhizosaccharibacter radicis</name>
    <dbReference type="NCBI Taxonomy" id="2782605"/>
    <lineage>
        <taxon>Bacteria</taxon>
        <taxon>Pseudomonadati</taxon>
        <taxon>Pseudomonadota</taxon>
        <taxon>Alphaproteobacteria</taxon>
        <taxon>Acetobacterales</taxon>
        <taxon>Acetobacteraceae</taxon>
        <taxon>Rhizosaccharibacter</taxon>
    </lineage>
</organism>
<reference evidence="1 2" key="1">
    <citation type="submission" date="2022-06" db="EMBL/GenBank/DDBJ databases">
        <title>Rhizosaccharibacter gen. nov. sp. nov. KSS12, endophytic bacteria isolated from sugarcane.</title>
        <authorList>
            <person name="Pitiwittayakul N."/>
        </authorList>
    </citation>
    <scope>NUCLEOTIDE SEQUENCE [LARGE SCALE GENOMIC DNA]</scope>
    <source>
        <strain evidence="1 2">KSS12</strain>
    </source>
</reference>
<accession>A0ABT1VTM0</accession>
<name>A0ABT1VTM0_9PROT</name>
<proteinExistence type="predicted"/>
<protein>
    <submittedName>
        <fullName evidence="1">Peptide chain release factor 1</fullName>
    </submittedName>
</protein>
<comment type="caution">
    <text evidence="1">The sequence shown here is derived from an EMBL/GenBank/DDBJ whole genome shotgun (WGS) entry which is preliminary data.</text>
</comment>